<evidence type="ECO:0000313" key="2">
    <source>
        <dbReference type="EMBL" id="KAJ7394274.1"/>
    </source>
</evidence>
<proteinExistence type="predicted"/>
<keyword evidence="3" id="KW-1185">Reference proteome</keyword>
<dbReference type="AlphaFoldDB" id="A0A9X0DDR9"/>
<accession>A0A9X0DDR9</accession>
<evidence type="ECO:0000313" key="3">
    <source>
        <dbReference type="Proteomes" id="UP001163046"/>
    </source>
</evidence>
<dbReference type="SMART" id="SM00327">
    <property type="entry name" value="VWA"/>
    <property type="match status" value="1"/>
</dbReference>
<protein>
    <recommendedName>
        <fullName evidence="1">VWFA domain-containing protein</fullName>
    </recommendedName>
</protein>
<dbReference type="PANTHER" id="PTHR24020:SF20">
    <property type="entry name" value="PH DOMAIN-CONTAINING PROTEIN"/>
    <property type="match status" value="1"/>
</dbReference>
<dbReference type="CDD" id="cd01450">
    <property type="entry name" value="vWFA_subfamily_ECM"/>
    <property type="match status" value="1"/>
</dbReference>
<dbReference type="PANTHER" id="PTHR24020">
    <property type="entry name" value="COLLAGEN ALPHA"/>
    <property type="match status" value="1"/>
</dbReference>
<feature type="domain" description="VWFA" evidence="1">
    <location>
        <begin position="2"/>
        <end position="159"/>
    </location>
</feature>
<dbReference type="SUPFAM" id="SSF53300">
    <property type="entry name" value="vWA-like"/>
    <property type="match status" value="1"/>
</dbReference>
<gene>
    <name evidence="2" type="ORF">OS493_000076</name>
</gene>
<dbReference type="InterPro" id="IPR002035">
    <property type="entry name" value="VWF_A"/>
</dbReference>
<evidence type="ECO:0000259" key="1">
    <source>
        <dbReference type="PROSITE" id="PS50234"/>
    </source>
</evidence>
<dbReference type="InterPro" id="IPR050525">
    <property type="entry name" value="ECM_Assembly_Org"/>
</dbReference>
<reference evidence="2" key="1">
    <citation type="submission" date="2023-01" db="EMBL/GenBank/DDBJ databases">
        <title>Genome assembly of the deep-sea coral Lophelia pertusa.</title>
        <authorList>
            <person name="Herrera S."/>
            <person name="Cordes E."/>
        </authorList>
    </citation>
    <scope>NUCLEOTIDE SEQUENCE</scope>
    <source>
        <strain evidence="2">USNM1676648</strain>
        <tissue evidence="2">Polyp</tissue>
    </source>
</reference>
<dbReference type="PROSITE" id="PS50234">
    <property type="entry name" value="VWFA"/>
    <property type="match status" value="1"/>
</dbReference>
<name>A0A9X0DDR9_9CNID</name>
<dbReference type="PRINTS" id="PR00453">
    <property type="entry name" value="VWFADOMAIN"/>
</dbReference>
<organism evidence="2 3">
    <name type="scientific">Desmophyllum pertusum</name>
    <dbReference type="NCBI Taxonomy" id="174260"/>
    <lineage>
        <taxon>Eukaryota</taxon>
        <taxon>Metazoa</taxon>
        <taxon>Cnidaria</taxon>
        <taxon>Anthozoa</taxon>
        <taxon>Hexacorallia</taxon>
        <taxon>Scleractinia</taxon>
        <taxon>Caryophylliina</taxon>
        <taxon>Caryophylliidae</taxon>
        <taxon>Desmophyllum</taxon>
    </lineage>
</organism>
<dbReference type="Pfam" id="PF00092">
    <property type="entry name" value="VWA"/>
    <property type="match status" value="1"/>
</dbReference>
<comment type="caution">
    <text evidence="2">The sequence shown here is derived from an EMBL/GenBank/DDBJ whole genome shotgun (WGS) entry which is preliminary data.</text>
</comment>
<dbReference type="Gene3D" id="3.40.50.410">
    <property type="entry name" value="von Willebrand factor, type A domain"/>
    <property type="match status" value="1"/>
</dbReference>
<dbReference type="InterPro" id="IPR036465">
    <property type="entry name" value="vWFA_dom_sf"/>
</dbReference>
<sequence>MDVAFVVDKTSSVGVTDFLLLKGFLLQLIDALHIGPGATHTGIITFNKKPKVLSTFANHALYSNDAVHQFVAKIPVVLGDRTFIDRALMAAANQLFTEEGGDRPKYPNVLIILTDGRTNHDSKPFSEIIPLLKAKNVHIVAVGIGAYEDFEGQLEEIAGRMFTMQATLMSCRICLMKFWLKLAVLMVDFLAGASGLTAA</sequence>
<dbReference type="EMBL" id="MU825396">
    <property type="protein sequence ID" value="KAJ7394274.1"/>
    <property type="molecule type" value="Genomic_DNA"/>
</dbReference>
<dbReference type="Proteomes" id="UP001163046">
    <property type="component" value="Unassembled WGS sequence"/>
</dbReference>
<dbReference type="OrthoDB" id="2015116at2759"/>